<dbReference type="EMBL" id="BPLQ01006103">
    <property type="protein sequence ID" value="GIY20124.1"/>
    <property type="molecule type" value="Genomic_DNA"/>
</dbReference>
<evidence type="ECO:0000313" key="3">
    <source>
        <dbReference type="EMBL" id="GIY20124.1"/>
    </source>
</evidence>
<protein>
    <submittedName>
        <fullName evidence="3">Large T antigen</fullName>
    </submittedName>
</protein>
<dbReference type="GO" id="GO:0003677">
    <property type="term" value="F:DNA binding"/>
    <property type="evidence" value="ECO:0007669"/>
    <property type="project" value="InterPro"/>
</dbReference>
<proteinExistence type="predicted"/>
<name>A0AAV4RHX3_9ARAC</name>
<dbReference type="InterPro" id="IPR027417">
    <property type="entry name" value="P-loop_NTPase"/>
</dbReference>
<reference evidence="3 4" key="1">
    <citation type="submission" date="2021-06" db="EMBL/GenBank/DDBJ databases">
        <title>Caerostris darwini draft genome.</title>
        <authorList>
            <person name="Kono N."/>
            <person name="Arakawa K."/>
        </authorList>
    </citation>
    <scope>NUCLEOTIDE SEQUENCE [LARGE SCALE GENOMIC DNA]</scope>
</reference>
<feature type="domain" description="Large T antigen polyomavirus C-terminal" evidence="2">
    <location>
        <begin position="4"/>
        <end position="162"/>
    </location>
</feature>
<comment type="subcellular location">
    <subcellularLocation>
        <location evidence="1">Host cell</location>
    </subcellularLocation>
</comment>
<dbReference type="AlphaFoldDB" id="A0AAV4RHX3"/>
<evidence type="ECO:0000259" key="2">
    <source>
        <dbReference type="Pfam" id="PF06431"/>
    </source>
</evidence>
<dbReference type="InterPro" id="IPR037102">
    <property type="entry name" value="Znf_lg_T-Ag_D1_dom_sf"/>
</dbReference>
<evidence type="ECO:0000256" key="1">
    <source>
        <dbReference type="ARBA" id="ARBA00004340"/>
    </source>
</evidence>
<dbReference type="Proteomes" id="UP001054837">
    <property type="component" value="Unassembled WGS sequence"/>
</dbReference>
<dbReference type="Gene3D" id="1.10.10.510">
    <property type="entry name" value="Zinc finger, large T-antigen D1 domain"/>
    <property type="match status" value="1"/>
</dbReference>
<dbReference type="GO" id="GO:0005524">
    <property type="term" value="F:ATP binding"/>
    <property type="evidence" value="ECO:0007669"/>
    <property type="project" value="InterPro"/>
</dbReference>
<comment type="caution">
    <text evidence="3">The sequence shown here is derived from an EMBL/GenBank/DDBJ whole genome shotgun (WGS) entry which is preliminary data.</text>
</comment>
<organism evidence="3 4">
    <name type="scientific">Caerostris darwini</name>
    <dbReference type="NCBI Taxonomy" id="1538125"/>
    <lineage>
        <taxon>Eukaryota</taxon>
        <taxon>Metazoa</taxon>
        <taxon>Ecdysozoa</taxon>
        <taxon>Arthropoda</taxon>
        <taxon>Chelicerata</taxon>
        <taxon>Arachnida</taxon>
        <taxon>Araneae</taxon>
        <taxon>Araneomorphae</taxon>
        <taxon>Entelegynae</taxon>
        <taxon>Araneoidea</taxon>
        <taxon>Araneidae</taxon>
        <taxon>Caerostris</taxon>
    </lineage>
</organism>
<dbReference type="SUPFAM" id="SSF52540">
    <property type="entry name" value="P-loop containing nucleoside triphosphate hydrolases"/>
    <property type="match status" value="1"/>
</dbReference>
<dbReference type="GO" id="GO:0006260">
    <property type="term" value="P:DNA replication"/>
    <property type="evidence" value="ECO:0007669"/>
    <property type="project" value="InterPro"/>
</dbReference>
<accession>A0AAV4RHX3</accession>
<keyword evidence="4" id="KW-1185">Reference proteome</keyword>
<dbReference type="Pfam" id="PF06431">
    <property type="entry name" value="Polyoma_lg_T_C"/>
    <property type="match status" value="1"/>
</dbReference>
<sequence>MLADFALANEMDDPYELMYEYSHLSSGRDRSPSTITNERENDHVEHLENAKIFEHISDKKRVAKNAVESVFAKLLIQSRRENNCQYINRRCKQIRNDIQDHFTVDQIGEAWFYRSQVVPDFKIIARRILLAFIEGNPRKRYVVLQGDFKTGKTSFANAFCTLFSKENNII</sequence>
<dbReference type="InterPro" id="IPR010932">
    <property type="entry name" value="Lg_T_Ag_Polyomavir_C"/>
</dbReference>
<gene>
    <name evidence="3" type="primary">LT_5</name>
    <name evidence="3" type="ORF">CDAR_176921</name>
</gene>
<dbReference type="Gene3D" id="3.40.50.300">
    <property type="entry name" value="P-loop containing nucleotide triphosphate hydrolases"/>
    <property type="match status" value="1"/>
</dbReference>
<evidence type="ECO:0000313" key="4">
    <source>
        <dbReference type="Proteomes" id="UP001054837"/>
    </source>
</evidence>
<dbReference type="GO" id="GO:0043657">
    <property type="term" value="C:host cell"/>
    <property type="evidence" value="ECO:0007669"/>
    <property type="project" value="UniProtKB-SubCell"/>
</dbReference>